<evidence type="ECO:0000313" key="5">
    <source>
        <dbReference type="EMBL" id="PJI84263.1"/>
    </source>
</evidence>
<dbReference type="InterPro" id="IPR000073">
    <property type="entry name" value="AB_hydrolase_1"/>
</dbReference>
<dbReference type="PANTHER" id="PTHR43037:SF5">
    <property type="entry name" value="FERULOYL ESTERASE"/>
    <property type="match status" value="1"/>
</dbReference>
<dbReference type="Gene3D" id="3.40.50.1820">
    <property type="entry name" value="alpha/beta hydrolase"/>
    <property type="match status" value="1"/>
</dbReference>
<proteinExistence type="predicted"/>
<gene>
    <name evidence="5" type="ORF">BC777_3804</name>
</gene>
<dbReference type="InterPro" id="IPR029058">
    <property type="entry name" value="AB_hydrolase_fold"/>
</dbReference>
<evidence type="ECO:0000259" key="4">
    <source>
        <dbReference type="Pfam" id="PF00561"/>
    </source>
</evidence>
<keyword evidence="1 3" id="KW-0732">Signal</keyword>
<evidence type="ECO:0000256" key="1">
    <source>
        <dbReference type="ARBA" id="ARBA00022729"/>
    </source>
</evidence>
<accession>A0A2M8W008</accession>
<dbReference type="PANTHER" id="PTHR43037">
    <property type="entry name" value="UNNAMED PRODUCT-RELATED"/>
    <property type="match status" value="1"/>
</dbReference>
<organism evidence="5 6">
    <name type="scientific">Yoonia maricola</name>
    <dbReference type="NCBI Taxonomy" id="420999"/>
    <lineage>
        <taxon>Bacteria</taxon>
        <taxon>Pseudomonadati</taxon>
        <taxon>Pseudomonadota</taxon>
        <taxon>Alphaproteobacteria</taxon>
        <taxon>Rhodobacterales</taxon>
        <taxon>Paracoccaceae</taxon>
        <taxon>Yoonia</taxon>
    </lineage>
</organism>
<dbReference type="SUPFAM" id="SSF53474">
    <property type="entry name" value="alpha/beta-Hydrolases"/>
    <property type="match status" value="1"/>
</dbReference>
<evidence type="ECO:0000256" key="2">
    <source>
        <dbReference type="ARBA" id="ARBA00022801"/>
    </source>
</evidence>
<dbReference type="RefSeq" id="WP_100369742.1">
    <property type="nucleotide sequence ID" value="NZ_PGTY01000005.1"/>
</dbReference>
<protein>
    <submittedName>
        <fullName evidence="5">Polyhydroxybutyrate depolymerase</fullName>
    </submittedName>
</protein>
<dbReference type="EMBL" id="PGTY01000005">
    <property type="protein sequence ID" value="PJI84263.1"/>
    <property type="molecule type" value="Genomic_DNA"/>
</dbReference>
<dbReference type="OrthoDB" id="9805640at2"/>
<dbReference type="Proteomes" id="UP000228531">
    <property type="component" value="Unassembled WGS sequence"/>
</dbReference>
<sequence length="282" mass="30251">MIPPKYAALLGAFLTVAGVSTTAAACSADTPCEVADGTYVVALPPDHTAPPPAVVFVHGFGGSGTGVMRRTDMVQTFTDRGYAVIAPDGLQRQGANGRSWSFHPMRPQRRDEIAFLTAVRDDAIARHGIDPDRIILAGFSIGGSMTAYLACAAPDTFAAYVPVGGNFWRPHPTECAGPVRMLHTHGWTDGTVPLEGRVLRGTDSRDPGALMQGDVFHAMAIWRETNECFQLRPDGYVTEGPFLIREWTNCAPGSALAFALFPGGHVIPPDWSTLALDWFEAL</sequence>
<name>A0A2M8W008_9RHOB</name>
<reference evidence="5 6" key="1">
    <citation type="submission" date="2017-11" db="EMBL/GenBank/DDBJ databases">
        <title>Genomic Encyclopedia of Archaeal and Bacterial Type Strains, Phase II (KMG-II): From Individual Species to Whole Genera.</title>
        <authorList>
            <person name="Goeker M."/>
        </authorList>
    </citation>
    <scope>NUCLEOTIDE SEQUENCE [LARGE SCALE GENOMIC DNA]</scope>
    <source>
        <strain evidence="5 6">DSM 29128</strain>
    </source>
</reference>
<dbReference type="AlphaFoldDB" id="A0A2M8W008"/>
<evidence type="ECO:0000313" key="6">
    <source>
        <dbReference type="Proteomes" id="UP000228531"/>
    </source>
</evidence>
<keyword evidence="6" id="KW-1185">Reference proteome</keyword>
<feature type="signal peptide" evidence="3">
    <location>
        <begin position="1"/>
        <end position="25"/>
    </location>
</feature>
<feature type="domain" description="AB hydrolase-1" evidence="4">
    <location>
        <begin position="52"/>
        <end position="249"/>
    </location>
</feature>
<feature type="chain" id="PRO_5014611443" evidence="3">
    <location>
        <begin position="26"/>
        <end position="282"/>
    </location>
</feature>
<dbReference type="PROSITE" id="PS51257">
    <property type="entry name" value="PROKAR_LIPOPROTEIN"/>
    <property type="match status" value="1"/>
</dbReference>
<dbReference type="GO" id="GO:0016787">
    <property type="term" value="F:hydrolase activity"/>
    <property type="evidence" value="ECO:0007669"/>
    <property type="project" value="UniProtKB-KW"/>
</dbReference>
<dbReference type="InterPro" id="IPR050955">
    <property type="entry name" value="Plant_Biomass_Hydrol_Est"/>
</dbReference>
<evidence type="ECO:0000256" key="3">
    <source>
        <dbReference type="SAM" id="SignalP"/>
    </source>
</evidence>
<comment type="caution">
    <text evidence="5">The sequence shown here is derived from an EMBL/GenBank/DDBJ whole genome shotgun (WGS) entry which is preliminary data.</text>
</comment>
<keyword evidence="2" id="KW-0378">Hydrolase</keyword>
<dbReference type="Pfam" id="PF00561">
    <property type="entry name" value="Abhydrolase_1"/>
    <property type="match status" value="1"/>
</dbReference>